<dbReference type="InterPro" id="IPR003313">
    <property type="entry name" value="AraC-bd"/>
</dbReference>
<dbReference type="PANTHER" id="PTHR43280">
    <property type="entry name" value="ARAC-FAMILY TRANSCRIPTIONAL REGULATOR"/>
    <property type="match status" value="1"/>
</dbReference>
<evidence type="ECO:0000256" key="2">
    <source>
        <dbReference type="ARBA" id="ARBA00023125"/>
    </source>
</evidence>
<evidence type="ECO:0000259" key="4">
    <source>
        <dbReference type="PROSITE" id="PS01124"/>
    </source>
</evidence>
<keyword evidence="6" id="KW-1185">Reference proteome</keyword>
<dbReference type="SUPFAM" id="SSF46689">
    <property type="entry name" value="Homeodomain-like"/>
    <property type="match status" value="2"/>
</dbReference>
<dbReference type="SMART" id="SM00342">
    <property type="entry name" value="HTH_ARAC"/>
    <property type="match status" value="1"/>
</dbReference>
<dbReference type="PROSITE" id="PS01124">
    <property type="entry name" value="HTH_ARAC_FAMILY_2"/>
    <property type="match status" value="1"/>
</dbReference>
<dbReference type="RefSeq" id="WP_104436143.1">
    <property type="nucleotide sequence ID" value="NZ_PTJA01000003.1"/>
</dbReference>
<proteinExistence type="predicted"/>
<evidence type="ECO:0000313" key="6">
    <source>
        <dbReference type="Proteomes" id="UP000237749"/>
    </source>
</evidence>
<evidence type="ECO:0000256" key="1">
    <source>
        <dbReference type="ARBA" id="ARBA00023015"/>
    </source>
</evidence>
<dbReference type="Gene3D" id="2.60.120.10">
    <property type="entry name" value="Jelly Rolls"/>
    <property type="match status" value="1"/>
</dbReference>
<dbReference type="InterPro" id="IPR020449">
    <property type="entry name" value="Tscrpt_reg_AraC-type_HTH"/>
</dbReference>
<dbReference type="EMBL" id="PTJA01000003">
    <property type="protein sequence ID" value="PPK82093.1"/>
    <property type="molecule type" value="Genomic_DNA"/>
</dbReference>
<dbReference type="PANTHER" id="PTHR43280:SF2">
    <property type="entry name" value="HTH-TYPE TRANSCRIPTIONAL REGULATOR EXSA"/>
    <property type="match status" value="1"/>
</dbReference>
<keyword evidence="3" id="KW-0804">Transcription</keyword>
<organism evidence="5 6">
    <name type="scientific">Lacrimispora xylanisolvens</name>
    <dbReference type="NCBI Taxonomy" id="384636"/>
    <lineage>
        <taxon>Bacteria</taxon>
        <taxon>Bacillati</taxon>
        <taxon>Bacillota</taxon>
        <taxon>Clostridia</taxon>
        <taxon>Lachnospirales</taxon>
        <taxon>Lachnospiraceae</taxon>
        <taxon>Lacrimispora</taxon>
    </lineage>
</organism>
<accession>A0A2S6HW51</accession>
<keyword evidence="2 5" id="KW-0238">DNA-binding</keyword>
<name>A0A2S6HW51_9FIRM</name>
<dbReference type="Pfam" id="PF12833">
    <property type="entry name" value="HTH_18"/>
    <property type="match status" value="1"/>
</dbReference>
<feature type="domain" description="HTH araC/xylS-type" evidence="4">
    <location>
        <begin position="184"/>
        <end position="282"/>
    </location>
</feature>
<sequence length="286" mass="33329">MIENLKGTHETVNYKEYTNIRLYDNTQAEDYPSHWHTPLEIIMPLTGKYTIVLSTHTIELKPGDIILICPGVIHALKAPKSGRRIIFQAELPMFHEIKELESILTLLNPTFLVTPELYPSIHDQLHQYMLEIFEEYRKDMPLTETKIYSRLLEMFALIGRNHTQQVSSLDIGNIQQKKYAEKFIYICNYISSHCTEELTLEEVASLLGFSKYHFSRLFKQFANISFYKYVNKKRIAVAETLLINPQLSVTEVALRSGFSSPSAFIRMFKIIKSCTPTEFRQMYIQD</sequence>
<dbReference type="Gene3D" id="1.10.10.60">
    <property type="entry name" value="Homeodomain-like"/>
    <property type="match status" value="2"/>
</dbReference>
<keyword evidence="1" id="KW-0805">Transcription regulation</keyword>
<dbReference type="InterPro" id="IPR018060">
    <property type="entry name" value="HTH_AraC"/>
</dbReference>
<dbReference type="Pfam" id="PF02311">
    <property type="entry name" value="AraC_binding"/>
    <property type="match status" value="1"/>
</dbReference>
<reference evidence="5 6" key="1">
    <citation type="submission" date="2018-02" db="EMBL/GenBank/DDBJ databases">
        <title>Genomic Encyclopedia of Archaeal and Bacterial Type Strains, Phase II (KMG-II): from individual species to whole genera.</title>
        <authorList>
            <person name="Goeker M."/>
        </authorList>
    </citation>
    <scope>NUCLEOTIDE SEQUENCE [LARGE SCALE GENOMIC DNA]</scope>
    <source>
        <strain evidence="5 6">DSM 3808</strain>
    </source>
</reference>
<dbReference type="InterPro" id="IPR037923">
    <property type="entry name" value="HTH-like"/>
</dbReference>
<evidence type="ECO:0000313" key="5">
    <source>
        <dbReference type="EMBL" id="PPK82093.1"/>
    </source>
</evidence>
<evidence type="ECO:0000256" key="3">
    <source>
        <dbReference type="ARBA" id="ARBA00023163"/>
    </source>
</evidence>
<dbReference type="GO" id="GO:0003700">
    <property type="term" value="F:DNA-binding transcription factor activity"/>
    <property type="evidence" value="ECO:0007669"/>
    <property type="project" value="InterPro"/>
</dbReference>
<dbReference type="SUPFAM" id="SSF51215">
    <property type="entry name" value="Regulatory protein AraC"/>
    <property type="match status" value="1"/>
</dbReference>
<dbReference type="AlphaFoldDB" id="A0A2S6HW51"/>
<comment type="caution">
    <text evidence="5">The sequence shown here is derived from an EMBL/GenBank/DDBJ whole genome shotgun (WGS) entry which is preliminary data.</text>
</comment>
<dbReference type="GO" id="GO:0043565">
    <property type="term" value="F:sequence-specific DNA binding"/>
    <property type="evidence" value="ECO:0007669"/>
    <property type="project" value="InterPro"/>
</dbReference>
<dbReference type="Proteomes" id="UP000237749">
    <property type="component" value="Unassembled WGS sequence"/>
</dbReference>
<protein>
    <submittedName>
        <fullName evidence="5">AraC-like DNA-binding protein</fullName>
    </submittedName>
</protein>
<dbReference type="OrthoDB" id="2600165at2"/>
<gene>
    <name evidence="5" type="ORF">BXY41_103308</name>
</gene>
<dbReference type="InterPro" id="IPR009057">
    <property type="entry name" value="Homeodomain-like_sf"/>
</dbReference>
<dbReference type="InterPro" id="IPR014710">
    <property type="entry name" value="RmlC-like_jellyroll"/>
</dbReference>
<dbReference type="PRINTS" id="PR00032">
    <property type="entry name" value="HTHARAC"/>
</dbReference>